<evidence type="ECO:0000256" key="1">
    <source>
        <dbReference type="PROSITE-ProRule" id="PRU00023"/>
    </source>
</evidence>
<feature type="region of interest" description="Disordered" evidence="2">
    <location>
        <begin position="382"/>
        <end position="424"/>
    </location>
</feature>
<protein>
    <submittedName>
        <fullName evidence="4">ANK_REP_REGION domain-containing protein</fullName>
    </submittedName>
</protein>
<feature type="compositionally biased region" description="Polar residues" evidence="2">
    <location>
        <begin position="384"/>
        <end position="407"/>
    </location>
</feature>
<accession>A0A5S6QI72</accession>
<dbReference type="PANTHER" id="PTHR24172">
    <property type="entry name" value="ANK_REP_REGION DOMAIN-CONTAINING PROTEIN"/>
    <property type="match status" value="1"/>
</dbReference>
<keyword evidence="1" id="KW-0040">ANK repeat</keyword>
<evidence type="ECO:0000256" key="2">
    <source>
        <dbReference type="SAM" id="MobiDB-lite"/>
    </source>
</evidence>
<dbReference type="PANTHER" id="PTHR24172:SF4">
    <property type="entry name" value="ANK_REP_REGION DOMAIN-CONTAINING PROTEIN"/>
    <property type="match status" value="1"/>
</dbReference>
<evidence type="ECO:0000313" key="3">
    <source>
        <dbReference type="Proteomes" id="UP000046395"/>
    </source>
</evidence>
<feature type="repeat" description="ANK" evidence="1">
    <location>
        <begin position="286"/>
        <end position="308"/>
    </location>
</feature>
<name>A0A5S6QI72_TRIMR</name>
<dbReference type="PROSITE" id="PS50088">
    <property type="entry name" value="ANK_REPEAT"/>
    <property type="match status" value="3"/>
</dbReference>
<dbReference type="PROSITE" id="PS50297">
    <property type="entry name" value="ANK_REP_REGION"/>
    <property type="match status" value="3"/>
</dbReference>
<dbReference type="InterPro" id="IPR002110">
    <property type="entry name" value="Ankyrin_rpt"/>
</dbReference>
<proteinExistence type="predicted"/>
<feature type="repeat" description="ANK" evidence="1">
    <location>
        <begin position="320"/>
        <end position="353"/>
    </location>
</feature>
<dbReference type="Gene3D" id="1.25.40.20">
    <property type="entry name" value="Ankyrin repeat-containing domain"/>
    <property type="match status" value="3"/>
</dbReference>
<evidence type="ECO:0000313" key="4">
    <source>
        <dbReference type="WBParaSite" id="TMUE_2000006860.1"/>
    </source>
</evidence>
<dbReference type="WBParaSite" id="TMUE_2000006860.1">
    <property type="protein sequence ID" value="TMUE_2000006860.1"/>
    <property type="gene ID" value="WBGene00299735"/>
</dbReference>
<dbReference type="SMART" id="SM00248">
    <property type="entry name" value="ANK"/>
    <property type="match status" value="5"/>
</dbReference>
<dbReference type="SUPFAM" id="SSF48403">
    <property type="entry name" value="Ankyrin repeat"/>
    <property type="match status" value="1"/>
</dbReference>
<dbReference type="PRINTS" id="PR01415">
    <property type="entry name" value="ANKYRIN"/>
</dbReference>
<dbReference type="Proteomes" id="UP000046395">
    <property type="component" value="Unassembled WGS sequence"/>
</dbReference>
<organism evidence="3 4">
    <name type="scientific">Trichuris muris</name>
    <name type="common">Mouse whipworm</name>
    <dbReference type="NCBI Taxonomy" id="70415"/>
    <lineage>
        <taxon>Eukaryota</taxon>
        <taxon>Metazoa</taxon>
        <taxon>Ecdysozoa</taxon>
        <taxon>Nematoda</taxon>
        <taxon>Enoplea</taxon>
        <taxon>Dorylaimia</taxon>
        <taxon>Trichinellida</taxon>
        <taxon>Trichuridae</taxon>
        <taxon>Trichuris</taxon>
    </lineage>
</organism>
<dbReference type="InterPro" id="IPR036770">
    <property type="entry name" value="Ankyrin_rpt-contain_sf"/>
</dbReference>
<sequence length="485" mass="54530">MISGAQSHALLEDLDCSIMNWLDHGNIKNLEKLVLLGFGDMMLGLIDHAKHRASIKFLQQLPLYQAKVEAIHKAVERKDLQSLKELVNKHKLALARDRFGTTVLQKAVMNDDFNTVVWLLGKFPGVIDAQDNNKRTALHYAAVLHNHHSDKMYQFLVNAGANLQIRDRDGRTPKDYVQSPHLVDQLINRSDSNKQSQRLPQHFSYLLSLWLREGRVMKLAQLVFSGCGDVLLGRQSSHPASQHFLQEVSAHLDKIAKIHEAVKSGNLAATQKLVTAKKWAIARNRQGETPLHTAVDNNRLDILKYILQQFPETVNAKDYQLRTPLHYAAGNCIESDCYKYLLEAGADADALDCNGRKPKYYVTHAECLHVKVSRSPSVEVYDNSDVSSLDSQDNLEINTSSGATKGSKQQKDRPTAVQQSNSRNSVTPLLEYKMELARNLPLTPGVRMALQMVGLPLTETLVDVTIQRPLHPIRYIASMLKGYQQ</sequence>
<feature type="repeat" description="ANK" evidence="1">
    <location>
        <begin position="133"/>
        <end position="168"/>
    </location>
</feature>
<dbReference type="STRING" id="70415.A0A5S6QI72"/>
<reference evidence="4" key="1">
    <citation type="submission" date="2019-12" db="UniProtKB">
        <authorList>
            <consortium name="WormBaseParasite"/>
        </authorList>
    </citation>
    <scope>IDENTIFICATION</scope>
</reference>
<keyword evidence="3" id="KW-1185">Reference proteome</keyword>
<dbReference type="AlphaFoldDB" id="A0A5S6QI72"/>
<dbReference type="Pfam" id="PF12796">
    <property type="entry name" value="Ank_2"/>
    <property type="match status" value="2"/>
</dbReference>